<gene>
    <name evidence="2" type="ORF">Bca52824_034565</name>
</gene>
<protein>
    <submittedName>
        <fullName evidence="2">Uncharacterized protein</fullName>
    </submittedName>
</protein>
<evidence type="ECO:0000313" key="3">
    <source>
        <dbReference type="Proteomes" id="UP000886595"/>
    </source>
</evidence>
<feature type="region of interest" description="Disordered" evidence="1">
    <location>
        <begin position="364"/>
        <end position="414"/>
    </location>
</feature>
<feature type="compositionally biased region" description="Polar residues" evidence="1">
    <location>
        <begin position="383"/>
        <end position="393"/>
    </location>
</feature>
<keyword evidence="3" id="KW-1185">Reference proteome</keyword>
<dbReference type="EMBL" id="JAAMPC010000008">
    <property type="protein sequence ID" value="KAG2298093.1"/>
    <property type="molecule type" value="Genomic_DNA"/>
</dbReference>
<name>A0A8X7S1G5_BRACI</name>
<dbReference type="Proteomes" id="UP000886595">
    <property type="component" value="Unassembled WGS sequence"/>
</dbReference>
<reference evidence="2 3" key="1">
    <citation type="submission" date="2020-02" db="EMBL/GenBank/DDBJ databases">
        <authorList>
            <person name="Ma Q."/>
            <person name="Huang Y."/>
            <person name="Song X."/>
            <person name="Pei D."/>
        </authorList>
    </citation>
    <scope>NUCLEOTIDE SEQUENCE [LARGE SCALE GENOMIC DNA]</scope>
    <source>
        <strain evidence="2">Sxm20200214</strain>
        <tissue evidence="2">Leaf</tissue>
    </source>
</reference>
<proteinExistence type="predicted"/>
<evidence type="ECO:0000313" key="2">
    <source>
        <dbReference type="EMBL" id="KAG2298093.1"/>
    </source>
</evidence>
<organism evidence="2 3">
    <name type="scientific">Brassica carinata</name>
    <name type="common">Ethiopian mustard</name>
    <name type="synonym">Abyssinian cabbage</name>
    <dbReference type="NCBI Taxonomy" id="52824"/>
    <lineage>
        <taxon>Eukaryota</taxon>
        <taxon>Viridiplantae</taxon>
        <taxon>Streptophyta</taxon>
        <taxon>Embryophyta</taxon>
        <taxon>Tracheophyta</taxon>
        <taxon>Spermatophyta</taxon>
        <taxon>Magnoliopsida</taxon>
        <taxon>eudicotyledons</taxon>
        <taxon>Gunneridae</taxon>
        <taxon>Pentapetalae</taxon>
        <taxon>rosids</taxon>
        <taxon>malvids</taxon>
        <taxon>Brassicales</taxon>
        <taxon>Brassicaceae</taxon>
        <taxon>Brassiceae</taxon>
        <taxon>Brassica</taxon>
    </lineage>
</organism>
<evidence type="ECO:0000256" key="1">
    <source>
        <dbReference type="SAM" id="MobiDB-lite"/>
    </source>
</evidence>
<sequence>MARLVRVFKGDWTKSQQGVWRFHQDPTAMPHDILLRENDSVESLRHVVRGVFNLRMETPLRITFQLPDWMLEPDGETCPPVNIDNTSDVQMLMSVHAWNNDPRLCVMIGPENVAKYEFICRTPFSIGARTFLADGITEEEHLGSINDLVRGQEIVCSEEVMNEIFDEDKMVVLYRFSFEIEKAKKSLDLNVGAGDGSGDHVVPLVNNPNRTTPFVGNSSTNGGRIWLGGGNDSGMYGAWGGGFVQNLQNTYYPTPWMGDEMGTRYWENLMDSRYAIELQRIYGVPGSEHGGYQNTNLNIGSPNTTIPHPLIFLSDDSSRASSGQVNTNGLLGREGSICNVGSRNSRSDAILVRGESSAVGEAAGAAGGVSANQRNTGVDGGSNVETPAGNNEVQAEVSDIKVEENGGGTTDIED</sequence>
<feature type="compositionally biased region" description="Gly residues" evidence="1">
    <location>
        <begin position="405"/>
        <end position="414"/>
    </location>
</feature>
<comment type="caution">
    <text evidence="2">The sequence shown here is derived from an EMBL/GenBank/DDBJ whole genome shotgun (WGS) entry which is preliminary data.</text>
</comment>
<dbReference type="OrthoDB" id="1031681at2759"/>
<accession>A0A8X7S1G5</accession>
<dbReference type="AlphaFoldDB" id="A0A8X7S1G5"/>